<dbReference type="Gene3D" id="2.40.110.10">
    <property type="entry name" value="Butyryl-CoA Dehydrogenase, subunit A, domain 2"/>
    <property type="match status" value="1"/>
</dbReference>
<evidence type="ECO:0000256" key="4">
    <source>
        <dbReference type="ARBA" id="ARBA00022827"/>
    </source>
</evidence>
<protein>
    <submittedName>
        <fullName evidence="9">Acyl-CoA dehydrogenase family protein</fullName>
        <ecNumber evidence="9">1.-.-.-</ecNumber>
    </submittedName>
</protein>
<dbReference type="InterPro" id="IPR037069">
    <property type="entry name" value="AcylCoA_DH/ox_N_sf"/>
</dbReference>
<comment type="caution">
    <text evidence="9">The sequence shown here is derived from an EMBL/GenBank/DDBJ whole genome shotgun (WGS) entry which is preliminary data.</text>
</comment>
<dbReference type="InterPro" id="IPR009100">
    <property type="entry name" value="AcylCoA_DH/oxidase_NM_dom_sf"/>
</dbReference>
<evidence type="ECO:0000256" key="2">
    <source>
        <dbReference type="ARBA" id="ARBA00009347"/>
    </source>
</evidence>
<evidence type="ECO:0000313" key="9">
    <source>
        <dbReference type="EMBL" id="MFC5171892.1"/>
    </source>
</evidence>
<name>A0ABW0B4G9_9ACTN</name>
<dbReference type="Pfam" id="PF02771">
    <property type="entry name" value="Acyl-CoA_dh_N"/>
    <property type="match status" value="1"/>
</dbReference>
<gene>
    <name evidence="9" type="ORF">ACFPRK_14965</name>
</gene>
<feature type="domain" description="Acyl-CoA dehydrogenase/oxidase N-terminal" evidence="8">
    <location>
        <begin position="14"/>
        <end position="117"/>
    </location>
</feature>
<proteinExistence type="inferred from homology"/>
<comment type="cofactor">
    <cofactor evidence="1 5">
        <name>FAD</name>
        <dbReference type="ChEBI" id="CHEBI:57692"/>
    </cofactor>
</comment>
<keyword evidence="10" id="KW-1185">Reference proteome</keyword>
<evidence type="ECO:0000313" key="10">
    <source>
        <dbReference type="Proteomes" id="UP001596208"/>
    </source>
</evidence>
<sequence length="380" mass="41052">MILSHLSTQQAERHGEFRAFADRALVPQADRFDREQAISREVIADLAGQAYLGALIPKEFGGAGMGWIEYGLLTEELGRGCQSIRNFVAVDDMVAHSIHKWGTEEQKEQWLLRITSGRTLAAFALTEPDVGSDAAAVETTATADGTEIVLRGTKKWISFAQIADLFLVFAKLDGQHTAFLVERDTPGLSVEPIEGLLGLRGSMLGRITFDDCRIPATNLVGRPGVGLTFVASSALDLGRYSTAWGSVGLAQACLEASTEYAGRRAQYGTEISNHQLVQQLLADMLTDTVTARLLCHHAGVSKEQGEMEAVNHTLLAKYRASTIAVKAAADAVQIHGAQGIGAEASVQRHHRDAKVMEIIEGTTQIQQTMLGQFALRAAQL</sequence>
<evidence type="ECO:0000259" key="7">
    <source>
        <dbReference type="Pfam" id="PF02770"/>
    </source>
</evidence>
<keyword evidence="4 5" id="KW-0274">FAD</keyword>
<reference evidence="10" key="1">
    <citation type="journal article" date="2019" name="Int. J. Syst. Evol. Microbiol.">
        <title>The Global Catalogue of Microorganisms (GCM) 10K type strain sequencing project: providing services to taxonomists for standard genome sequencing and annotation.</title>
        <authorList>
            <consortium name="The Broad Institute Genomics Platform"/>
            <consortium name="The Broad Institute Genome Sequencing Center for Infectious Disease"/>
            <person name="Wu L."/>
            <person name="Ma J."/>
        </authorList>
    </citation>
    <scope>NUCLEOTIDE SEQUENCE [LARGE SCALE GENOMIC DNA]</scope>
    <source>
        <strain evidence="10">CGMCC 4.1721</strain>
    </source>
</reference>
<dbReference type="SUPFAM" id="SSF56645">
    <property type="entry name" value="Acyl-CoA dehydrogenase NM domain-like"/>
    <property type="match status" value="1"/>
</dbReference>
<keyword evidence="3 5" id="KW-0285">Flavoprotein</keyword>
<dbReference type="Proteomes" id="UP001596208">
    <property type="component" value="Unassembled WGS sequence"/>
</dbReference>
<dbReference type="PANTHER" id="PTHR43884:SF12">
    <property type="entry name" value="ISOVALERYL-COA DEHYDROGENASE, MITOCHONDRIAL-RELATED"/>
    <property type="match status" value="1"/>
</dbReference>
<evidence type="ECO:0000259" key="8">
    <source>
        <dbReference type="Pfam" id="PF02771"/>
    </source>
</evidence>
<dbReference type="Gene3D" id="1.20.140.10">
    <property type="entry name" value="Butyryl-CoA Dehydrogenase, subunit A, domain 3"/>
    <property type="match status" value="1"/>
</dbReference>
<dbReference type="InterPro" id="IPR036250">
    <property type="entry name" value="AcylCo_DH-like_C"/>
</dbReference>
<dbReference type="RefSeq" id="WP_244167249.1">
    <property type="nucleotide sequence ID" value="NZ_JBHSKI010000006.1"/>
</dbReference>
<feature type="domain" description="Acyl-CoA dehydrogenase/oxidase C-terminal" evidence="6">
    <location>
        <begin position="230"/>
        <end position="372"/>
    </location>
</feature>
<comment type="similarity">
    <text evidence="2 5">Belongs to the acyl-CoA dehydrogenase family.</text>
</comment>
<evidence type="ECO:0000256" key="3">
    <source>
        <dbReference type="ARBA" id="ARBA00022630"/>
    </source>
</evidence>
<dbReference type="InterPro" id="IPR006091">
    <property type="entry name" value="Acyl-CoA_Oxase/DH_mid-dom"/>
</dbReference>
<dbReference type="PIRSF" id="PIRSF016578">
    <property type="entry name" value="HsaA"/>
    <property type="match status" value="1"/>
</dbReference>
<dbReference type="EC" id="1.-.-.-" evidence="9"/>
<dbReference type="SUPFAM" id="SSF47203">
    <property type="entry name" value="Acyl-CoA dehydrogenase C-terminal domain-like"/>
    <property type="match status" value="1"/>
</dbReference>
<dbReference type="Pfam" id="PF00441">
    <property type="entry name" value="Acyl-CoA_dh_1"/>
    <property type="match status" value="1"/>
</dbReference>
<dbReference type="EMBL" id="JBHSKI010000006">
    <property type="protein sequence ID" value="MFC5171892.1"/>
    <property type="molecule type" value="Genomic_DNA"/>
</dbReference>
<keyword evidence="5 9" id="KW-0560">Oxidoreductase</keyword>
<dbReference type="InterPro" id="IPR046373">
    <property type="entry name" value="Acyl-CoA_Oxase/DH_mid-dom_sf"/>
</dbReference>
<organism evidence="9 10">
    <name type="scientific">Streptomyces mutomycini</name>
    <dbReference type="NCBI Taxonomy" id="284036"/>
    <lineage>
        <taxon>Bacteria</taxon>
        <taxon>Bacillati</taxon>
        <taxon>Actinomycetota</taxon>
        <taxon>Actinomycetes</taxon>
        <taxon>Kitasatosporales</taxon>
        <taxon>Streptomycetaceae</taxon>
        <taxon>Streptomyces</taxon>
    </lineage>
</organism>
<dbReference type="Pfam" id="PF02770">
    <property type="entry name" value="Acyl-CoA_dh_M"/>
    <property type="match status" value="1"/>
</dbReference>
<accession>A0ABW0B4G9</accession>
<evidence type="ECO:0000256" key="5">
    <source>
        <dbReference type="RuleBase" id="RU362125"/>
    </source>
</evidence>
<feature type="domain" description="Acyl-CoA oxidase/dehydrogenase middle" evidence="7">
    <location>
        <begin position="122"/>
        <end position="212"/>
    </location>
</feature>
<dbReference type="Gene3D" id="1.10.540.10">
    <property type="entry name" value="Acyl-CoA dehydrogenase/oxidase, N-terminal domain"/>
    <property type="match status" value="1"/>
</dbReference>
<dbReference type="PANTHER" id="PTHR43884">
    <property type="entry name" value="ACYL-COA DEHYDROGENASE"/>
    <property type="match status" value="1"/>
</dbReference>
<dbReference type="InterPro" id="IPR009075">
    <property type="entry name" value="AcylCo_DH/oxidase_C"/>
</dbReference>
<evidence type="ECO:0000256" key="1">
    <source>
        <dbReference type="ARBA" id="ARBA00001974"/>
    </source>
</evidence>
<evidence type="ECO:0000259" key="6">
    <source>
        <dbReference type="Pfam" id="PF00441"/>
    </source>
</evidence>
<dbReference type="GO" id="GO:0016491">
    <property type="term" value="F:oxidoreductase activity"/>
    <property type="evidence" value="ECO:0007669"/>
    <property type="project" value="UniProtKB-KW"/>
</dbReference>
<dbReference type="InterPro" id="IPR013786">
    <property type="entry name" value="AcylCoA_DH/ox_N"/>
</dbReference>